<dbReference type="HAMAP" id="MF_00605">
    <property type="entry name" value="TrmD"/>
    <property type="match status" value="1"/>
</dbReference>
<evidence type="ECO:0000256" key="10">
    <source>
        <dbReference type="ARBA" id="ARBA00022691"/>
    </source>
</evidence>
<evidence type="ECO:0000256" key="2">
    <source>
        <dbReference type="ARBA" id="ARBA00004496"/>
    </source>
</evidence>
<dbReference type="InterPro" id="IPR023148">
    <property type="entry name" value="tRNA_m1G_MeTrfase_C_sf"/>
</dbReference>
<dbReference type="EC" id="2.1.1.228" evidence="5 15"/>
<evidence type="ECO:0000313" key="20">
    <source>
        <dbReference type="Proteomes" id="UP000239549"/>
    </source>
</evidence>
<keyword evidence="9 15" id="KW-0808">Transferase</keyword>
<keyword evidence="7 15" id="KW-0963">Cytoplasm</keyword>
<dbReference type="FunFam" id="1.10.1270.20:FF:000001">
    <property type="entry name" value="tRNA (guanine-N(1)-)-methyltransferase"/>
    <property type="match status" value="1"/>
</dbReference>
<evidence type="ECO:0000256" key="17">
    <source>
        <dbReference type="RuleBase" id="RU003464"/>
    </source>
</evidence>
<proteinExistence type="inferred from homology"/>
<comment type="caution">
    <text evidence="19">The sequence shown here is derived from an EMBL/GenBank/DDBJ whole genome shotgun (WGS) entry which is preliminary data.</text>
</comment>
<dbReference type="PANTHER" id="PTHR46417">
    <property type="entry name" value="TRNA (GUANINE-N(1)-)-METHYLTRANSFERASE"/>
    <property type="match status" value="1"/>
</dbReference>
<protein>
    <recommendedName>
        <fullName evidence="6 15">tRNA (guanine-N(1)-)-methyltransferase</fullName>
        <ecNumber evidence="5 15">2.1.1.228</ecNumber>
    </recommendedName>
    <alternativeName>
        <fullName evidence="12 15">M1G-methyltransferase</fullName>
    </alternativeName>
    <alternativeName>
        <fullName evidence="13 15">tRNA [GM37] methyltransferase</fullName>
    </alternativeName>
</protein>
<evidence type="ECO:0000256" key="12">
    <source>
        <dbReference type="ARBA" id="ARBA00029736"/>
    </source>
</evidence>
<evidence type="ECO:0000256" key="16">
    <source>
        <dbReference type="PIRSR" id="PIRSR000386-1"/>
    </source>
</evidence>
<dbReference type="NCBIfam" id="TIGR00088">
    <property type="entry name" value="trmD"/>
    <property type="match status" value="1"/>
</dbReference>
<dbReference type="Pfam" id="PF01746">
    <property type="entry name" value="tRNA_m1G_MT"/>
    <property type="match status" value="1"/>
</dbReference>
<name>A0A2L2XDT8_9FIRM</name>
<keyword evidence="11 15" id="KW-0819">tRNA processing</keyword>
<comment type="function">
    <text evidence="1 15 17">Specifically methylates guanosine-37 in various tRNAs.</text>
</comment>
<accession>A0A2L2XDT8</accession>
<evidence type="ECO:0000256" key="13">
    <source>
        <dbReference type="ARBA" id="ARBA00033392"/>
    </source>
</evidence>
<dbReference type="PIRSF" id="PIRSF000386">
    <property type="entry name" value="tRNA_mtase"/>
    <property type="match status" value="1"/>
</dbReference>
<evidence type="ECO:0000256" key="9">
    <source>
        <dbReference type="ARBA" id="ARBA00022679"/>
    </source>
</evidence>
<dbReference type="OrthoDB" id="9807416at2"/>
<comment type="subcellular location">
    <subcellularLocation>
        <location evidence="2 15 17">Cytoplasm</location>
    </subcellularLocation>
</comment>
<keyword evidence="8 15" id="KW-0489">Methyltransferase</keyword>
<keyword evidence="20" id="KW-1185">Reference proteome</keyword>
<evidence type="ECO:0000256" key="11">
    <source>
        <dbReference type="ARBA" id="ARBA00022694"/>
    </source>
</evidence>
<dbReference type="NCBIfam" id="NF000648">
    <property type="entry name" value="PRK00026.1"/>
    <property type="match status" value="1"/>
</dbReference>
<dbReference type="FunFam" id="3.40.1280.10:FF:000001">
    <property type="entry name" value="tRNA (guanine-N(1)-)-methyltransferase"/>
    <property type="match status" value="1"/>
</dbReference>
<evidence type="ECO:0000259" key="18">
    <source>
        <dbReference type="Pfam" id="PF01746"/>
    </source>
</evidence>
<dbReference type="EMBL" id="BFAV01000016">
    <property type="protein sequence ID" value="GBF31991.1"/>
    <property type="molecule type" value="Genomic_DNA"/>
</dbReference>
<dbReference type="InterPro" id="IPR016009">
    <property type="entry name" value="tRNA_MeTrfase_TRMD/TRM10"/>
</dbReference>
<reference evidence="20" key="1">
    <citation type="submission" date="2018-02" db="EMBL/GenBank/DDBJ databases">
        <title>Genome sequence of Desulfocucumis palustris strain NAW-5.</title>
        <authorList>
            <person name="Watanabe M."/>
            <person name="Kojima H."/>
            <person name="Fukui M."/>
        </authorList>
    </citation>
    <scope>NUCLEOTIDE SEQUENCE [LARGE SCALE GENOMIC DNA]</scope>
    <source>
        <strain evidence="20">NAW-5</strain>
    </source>
</reference>
<dbReference type="RefSeq" id="WP_104370586.1">
    <property type="nucleotide sequence ID" value="NZ_BFAV01000016.1"/>
</dbReference>
<sequence length="259" mass="28939">MHIDILTLFPEMFEGPFDASIIKRAREKGLVAIDYINIRDYSQNKHNTVDDTPYGGGAGMVMAAGPVFEAVDHIKSSRPGTGKLIYLSPAGRKLNQQTARELSGEERLILLCGHYEGMDQRVRDELVDDEISIGDYVLTGGELPAMVLVDAVVRLIPGVLGETASAEEESFSDGLLEYPHYTKPREYRGLPVPEVLLNGHHEQIRLWRRRQSLLKTLQSRPELLATAGLTDEDRIILKGIVLELEGLGLPEDITRKKRR</sequence>
<dbReference type="AlphaFoldDB" id="A0A2L2XDT8"/>
<comment type="catalytic activity">
    <reaction evidence="14 15 17">
        <text>guanosine(37) in tRNA + S-adenosyl-L-methionine = N(1)-methylguanosine(37) in tRNA + S-adenosyl-L-homocysteine + H(+)</text>
        <dbReference type="Rhea" id="RHEA:36899"/>
        <dbReference type="Rhea" id="RHEA-COMP:10145"/>
        <dbReference type="Rhea" id="RHEA-COMP:10147"/>
        <dbReference type="ChEBI" id="CHEBI:15378"/>
        <dbReference type="ChEBI" id="CHEBI:57856"/>
        <dbReference type="ChEBI" id="CHEBI:59789"/>
        <dbReference type="ChEBI" id="CHEBI:73542"/>
        <dbReference type="ChEBI" id="CHEBI:74269"/>
        <dbReference type="EC" id="2.1.1.228"/>
    </reaction>
</comment>
<dbReference type="Gene3D" id="3.40.1280.10">
    <property type="match status" value="1"/>
</dbReference>
<evidence type="ECO:0000256" key="8">
    <source>
        <dbReference type="ARBA" id="ARBA00022603"/>
    </source>
</evidence>
<dbReference type="InterPro" id="IPR002649">
    <property type="entry name" value="tRNA_m1G_MeTrfase_TrmD"/>
</dbReference>
<dbReference type="GO" id="GO:0052906">
    <property type="term" value="F:tRNA (guanine(37)-N1)-methyltransferase activity"/>
    <property type="evidence" value="ECO:0007669"/>
    <property type="project" value="UniProtKB-UniRule"/>
</dbReference>
<evidence type="ECO:0000256" key="3">
    <source>
        <dbReference type="ARBA" id="ARBA00007630"/>
    </source>
</evidence>
<evidence type="ECO:0000256" key="4">
    <source>
        <dbReference type="ARBA" id="ARBA00011738"/>
    </source>
</evidence>
<gene>
    <name evidence="15" type="primary">trmD</name>
    <name evidence="19" type="ORF">DCCM_0182</name>
</gene>
<feature type="binding site" evidence="15 16">
    <location>
        <begin position="133"/>
        <end position="138"/>
    </location>
    <ligand>
        <name>S-adenosyl-L-methionine</name>
        <dbReference type="ChEBI" id="CHEBI:59789"/>
    </ligand>
</feature>
<comment type="similarity">
    <text evidence="3 15 17">Belongs to the RNA methyltransferase TrmD family.</text>
</comment>
<keyword evidence="10 15" id="KW-0949">S-adenosyl-L-methionine</keyword>
<dbReference type="GO" id="GO:0005829">
    <property type="term" value="C:cytosol"/>
    <property type="evidence" value="ECO:0007669"/>
    <property type="project" value="TreeGrafter"/>
</dbReference>
<evidence type="ECO:0000256" key="15">
    <source>
        <dbReference type="HAMAP-Rule" id="MF_00605"/>
    </source>
</evidence>
<dbReference type="CDD" id="cd18080">
    <property type="entry name" value="TrmD-like"/>
    <property type="match status" value="1"/>
</dbReference>
<comment type="subunit">
    <text evidence="4 15 17">Homodimer.</text>
</comment>
<feature type="domain" description="tRNA methyltransferase TRMD/TRM10-type" evidence="18">
    <location>
        <begin position="1"/>
        <end position="224"/>
    </location>
</feature>
<dbReference type="PANTHER" id="PTHR46417:SF1">
    <property type="entry name" value="TRNA (GUANINE-N(1)-)-METHYLTRANSFERASE"/>
    <property type="match status" value="1"/>
</dbReference>
<evidence type="ECO:0000313" key="19">
    <source>
        <dbReference type="EMBL" id="GBF31991.1"/>
    </source>
</evidence>
<feature type="binding site" evidence="15 16">
    <location>
        <position position="113"/>
    </location>
    <ligand>
        <name>S-adenosyl-L-methionine</name>
        <dbReference type="ChEBI" id="CHEBI:59789"/>
    </ligand>
</feature>
<dbReference type="SUPFAM" id="SSF75217">
    <property type="entry name" value="alpha/beta knot"/>
    <property type="match status" value="1"/>
</dbReference>
<dbReference type="Proteomes" id="UP000239549">
    <property type="component" value="Unassembled WGS sequence"/>
</dbReference>
<dbReference type="Gene3D" id="1.10.1270.20">
    <property type="entry name" value="tRNA(m1g37)methyltransferase, domain 2"/>
    <property type="match status" value="1"/>
</dbReference>
<evidence type="ECO:0000256" key="14">
    <source>
        <dbReference type="ARBA" id="ARBA00047783"/>
    </source>
</evidence>
<organism evidence="19 20">
    <name type="scientific">Desulfocucumis palustris</name>
    <dbReference type="NCBI Taxonomy" id="1898651"/>
    <lineage>
        <taxon>Bacteria</taxon>
        <taxon>Bacillati</taxon>
        <taxon>Bacillota</taxon>
        <taxon>Clostridia</taxon>
        <taxon>Eubacteriales</taxon>
        <taxon>Desulfocucumaceae</taxon>
        <taxon>Desulfocucumis</taxon>
    </lineage>
</organism>
<evidence type="ECO:0000256" key="7">
    <source>
        <dbReference type="ARBA" id="ARBA00022490"/>
    </source>
</evidence>
<dbReference type="GO" id="GO:0002939">
    <property type="term" value="P:tRNA N1-guanine methylation"/>
    <property type="evidence" value="ECO:0007669"/>
    <property type="project" value="TreeGrafter"/>
</dbReference>
<evidence type="ECO:0000256" key="1">
    <source>
        <dbReference type="ARBA" id="ARBA00002634"/>
    </source>
</evidence>
<evidence type="ECO:0000256" key="5">
    <source>
        <dbReference type="ARBA" id="ARBA00012807"/>
    </source>
</evidence>
<evidence type="ECO:0000256" key="6">
    <source>
        <dbReference type="ARBA" id="ARBA00014679"/>
    </source>
</evidence>
<dbReference type="InterPro" id="IPR029026">
    <property type="entry name" value="tRNA_m1G_MTases_N"/>
</dbReference>
<dbReference type="InterPro" id="IPR029028">
    <property type="entry name" value="Alpha/beta_knot_MTases"/>
</dbReference>